<organism evidence="1 2">
    <name type="scientific">Ambrosia artemisiifolia</name>
    <name type="common">Common ragweed</name>
    <dbReference type="NCBI Taxonomy" id="4212"/>
    <lineage>
        <taxon>Eukaryota</taxon>
        <taxon>Viridiplantae</taxon>
        <taxon>Streptophyta</taxon>
        <taxon>Embryophyta</taxon>
        <taxon>Tracheophyta</taxon>
        <taxon>Spermatophyta</taxon>
        <taxon>Magnoliopsida</taxon>
        <taxon>eudicotyledons</taxon>
        <taxon>Gunneridae</taxon>
        <taxon>Pentapetalae</taxon>
        <taxon>asterids</taxon>
        <taxon>campanulids</taxon>
        <taxon>Asterales</taxon>
        <taxon>Asteraceae</taxon>
        <taxon>Asteroideae</taxon>
        <taxon>Heliantheae alliance</taxon>
        <taxon>Heliantheae</taxon>
        <taxon>Ambrosia</taxon>
    </lineage>
</organism>
<sequence length="74" mass="8452">MVYAFSTLPRDLNFIDHANDSGWKSFKEQPVIVNPGPYMSERLMCFGSYRGEVCLQLLNYLQFLGGMNTNPSLK</sequence>
<reference evidence="1" key="1">
    <citation type="submission" date="2022-06" db="EMBL/GenBank/DDBJ databases">
        <title>Uncovering the hologenomic basis of an extraordinary plant invasion.</title>
        <authorList>
            <person name="Bieker V.C."/>
            <person name="Martin M.D."/>
            <person name="Gilbert T."/>
            <person name="Hodgins K."/>
            <person name="Battlay P."/>
            <person name="Petersen B."/>
            <person name="Wilson J."/>
        </authorList>
    </citation>
    <scope>NUCLEOTIDE SEQUENCE</scope>
    <source>
        <strain evidence="1">AA19_3_7</strain>
        <tissue evidence="1">Leaf</tissue>
    </source>
</reference>
<dbReference type="Proteomes" id="UP001206925">
    <property type="component" value="Unassembled WGS sequence"/>
</dbReference>
<proteinExistence type="predicted"/>
<gene>
    <name evidence="1" type="ORF">M8C21_002374</name>
</gene>
<evidence type="ECO:0000313" key="2">
    <source>
        <dbReference type="Proteomes" id="UP001206925"/>
    </source>
</evidence>
<comment type="caution">
    <text evidence="1">The sequence shown here is derived from an EMBL/GenBank/DDBJ whole genome shotgun (WGS) entry which is preliminary data.</text>
</comment>
<accession>A0AAD5BPK8</accession>
<dbReference type="AlphaFoldDB" id="A0AAD5BPK8"/>
<protein>
    <submittedName>
        <fullName evidence="1">Uncharacterized protein</fullName>
    </submittedName>
</protein>
<keyword evidence="2" id="KW-1185">Reference proteome</keyword>
<evidence type="ECO:0000313" key="1">
    <source>
        <dbReference type="EMBL" id="KAI7726098.1"/>
    </source>
</evidence>
<name>A0AAD5BPK8_AMBAR</name>
<dbReference type="EMBL" id="JAMZMK010011755">
    <property type="protein sequence ID" value="KAI7726098.1"/>
    <property type="molecule type" value="Genomic_DNA"/>
</dbReference>